<evidence type="ECO:0000256" key="9">
    <source>
        <dbReference type="SAM" id="MobiDB-lite"/>
    </source>
</evidence>
<feature type="domain" description="C2H2-type" evidence="10">
    <location>
        <begin position="333"/>
        <end position="360"/>
    </location>
</feature>
<dbReference type="GO" id="GO:0005654">
    <property type="term" value="C:nucleoplasm"/>
    <property type="evidence" value="ECO:0007669"/>
    <property type="project" value="TreeGrafter"/>
</dbReference>
<accession>A0A1D2NGY4</accession>
<evidence type="ECO:0000256" key="3">
    <source>
        <dbReference type="ARBA" id="ARBA00022737"/>
    </source>
</evidence>
<evidence type="ECO:0000256" key="7">
    <source>
        <dbReference type="ARBA" id="ARBA00023242"/>
    </source>
</evidence>
<dbReference type="InterPro" id="IPR036236">
    <property type="entry name" value="Znf_C2H2_sf"/>
</dbReference>
<evidence type="ECO:0000256" key="5">
    <source>
        <dbReference type="ARBA" id="ARBA00023015"/>
    </source>
</evidence>
<dbReference type="GO" id="GO:0001227">
    <property type="term" value="F:DNA-binding transcription repressor activity, RNA polymerase II-specific"/>
    <property type="evidence" value="ECO:0007669"/>
    <property type="project" value="TreeGrafter"/>
</dbReference>
<dbReference type="InterPro" id="IPR013087">
    <property type="entry name" value="Znf_C2H2_type"/>
</dbReference>
<evidence type="ECO:0000313" key="12">
    <source>
        <dbReference type="Proteomes" id="UP000094527"/>
    </source>
</evidence>
<feature type="compositionally biased region" description="Basic and acidic residues" evidence="9">
    <location>
        <begin position="166"/>
        <end position="179"/>
    </location>
</feature>
<keyword evidence="6" id="KW-0804">Transcription</keyword>
<dbReference type="PANTHER" id="PTHR24399">
    <property type="entry name" value="ZINC FINGER AND BTB DOMAIN-CONTAINING"/>
    <property type="match status" value="1"/>
</dbReference>
<sequence>MEGGSNFQIDTKGACFLCLKVPSTHNGLGCGSFKNYSFRQLSRYLSLDFLKIFNISISLHAFSNSALENSEVTITICVDCCDTTNKFSLFYQELERIQGELNQCVRQVHDIMVSADRNSDTVQQYRQRMIRTNPAQLIEASIAEKLREETIRKCFHKAMGSNTAVKGEKHDKRKPDVKQVRQIPSQPSSSTNGVTFIALQNQGGELQRNSSDKSSSGSNKPTQLQMKKDPDEEVINLSSDDESDSVAREPAIQINSIVDRNGQVYSASGEYLTPRPSLTFNNYSSNPLLNSTAADATINEFIFPSLPSGSSISVSRPTASSSLFPFPKPRMEYKCDICEKVTHSRHYLEQHKRQHTGQKPYHCIHCNGKFVSQATLKIHIVRDHRELLFSQFKDPNTSPQDFKAAVDQLFENYRRSDDRTRPYLCAHCDIQGYLHKRDLQAHMFQYHFDLLASKLQNFQRASNYQMTPHHQQFGEMTSSLMGPELAENGTLKRMRPLDFW</sequence>
<keyword evidence="8" id="KW-0863">Zinc-finger</keyword>
<dbReference type="SMART" id="SM00355">
    <property type="entry name" value="ZnF_C2H2"/>
    <property type="match status" value="3"/>
</dbReference>
<dbReference type="SUPFAM" id="SSF57667">
    <property type="entry name" value="beta-beta-alpha zinc fingers"/>
    <property type="match status" value="1"/>
</dbReference>
<keyword evidence="4" id="KW-0862">Zinc</keyword>
<dbReference type="EMBL" id="LJIJ01000042">
    <property type="protein sequence ID" value="ODN04507.1"/>
    <property type="molecule type" value="Genomic_DNA"/>
</dbReference>
<dbReference type="GO" id="GO:0000978">
    <property type="term" value="F:RNA polymerase II cis-regulatory region sequence-specific DNA binding"/>
    <property type="evidence" value="ECO:0007669"/>
    <property type="project" value="TreeGrafter"/>
</dbReference>
<dbReference type="OrthoDB" id="10684183at2759"/>
<evidence type="ECO:0000259" key="10">
    <source>
        <dbReference type="PROSITE" id="PS50157"/>
    </source>
</evidence>
<dbReference type="STRING" id="48709.A0A1D2NGY4"/>
<organism evidence="11 12">
    <name type="scientific">Orchesella cincta</name>
    <name type="common">Springtail</name>
    <name type="synonym">Podura cincta</name>
    <dbReference type="NCBI Taxonomy" id="48709"/>
    <lineage>
        <taxon>Eukaryota</taxon>
        <taxon>Metazoa</taxon>
        <taxon>Ecdysozoa</taxon>
        <taxon>Arthropoda</taxon>
        <taxon>Hexapoda</taxon>
        <taxon>Collembola</taxon>
        <taxon>Entomobryomorpha</taxon>
        <taxon>Entomobryoidea</taxon>
        <taxon>Orchesellidae</taxon>
        <taxon>Orchesellinae</taxon>
        <taxon>Orchesella</taxon>
    </lineage>
</organism>
<dbReference type="PANTHER" id="PTHR24399:SF23">
    <property type="entry name" value="C2H2-TYPE DOMAIN-CONTAINING PROTEIN"/>
    <property type="match status" value="1"/>
</dbReference>
<evidence type="ECO:0000256" key="8">
    <source>
        <dbReference type="PROSITE-ProRule" id="PRU00042"/>
    </source>
</evidence>
<evidence type="ECO:0000256" key="1">
    <source>
        <dbReference type="ARBA" id="ARBA00004123"/>
    </source>
</evidence>
<gene>
    <name evidence="11" type="ORF">Ocin01_02210</name>
</gene>
<evidence type="ECO:0000256" key="2">
    <source>
        <dbReference type="ARBA" id="ARBA00022723"/>
    </source>
</evidence>
<proteinExistence type="predicted"/>
<keyword evidence="2" id="KW-0479">Metal-binding</keyword>
<comment type="caution">
    <text evidence="11">The sequence shown here is derived from an EMBL/GenBank/DDBJ whole genome shotgun (WGS) entry which is preliminary data.</text>
</comment>
<comment type="subcellular location">
    <subcellularLocation>
        <location evidence="1">Nucleus</location>
    </subcellularLocation>
</comment>
<feature type="region of interest" description="Disordered" evidence="9">
    <location>
        <begin position="161"/>
        <end position="231"/>
    </location>
</feature>
<dbReference type="PROSITE" id="PS00028">
    <property type="entry name" value="ZINC_FINGER_C2H2_1"/>
    <property type="match status" value="1"/>
</dbReference>
<evidence type="ECO:0000313" key="11">
    <source>
        <dbReference type="EMBL" id="ODN04507.1"/>
    </source>
</evidence>
<keyword evidence="7" id="KW-0539">Nucleus</keyword>
<dbReference type="PROSITE" id="PS50157">
    <property type="entry name" value="ZINC_FINGER_C2H2_2"/>
    <property type="match status" value="1"/>
</dbReference>
<keyword evidence="5" id="KW-0805">Transcription regulation</keyword>
<protein>
    <submittedName>
        <fullName evidence="11">Zinc finger and BTB domain-containing protein 7C</fullName>
    </submittedName>
</protein>
<feature type="compositionally biased region" description="Polar residues" evidence="9">
    <location>
        <begin position="182"/>
        <end position="208"/>
    </location>
</feature>
<evidence type="ECO:0000256" key="4">
    <source>
        <dbReference type="ARBA" id="ARBA00022833"/>
    </source>
</evidence>
<reference evidence="11 12" key="1">
    <citation type="journal article" date="2016" name="Genome Biol. Evol.">
        <title>Gene Family Evolution Reflects Adaptation to Soil Environmental Stressors in the Genome of the Collembolan Orchesella cincta.</title>
        <authorList>
            <person name="Faddeeva-Vakhrusheva A."/>
            <person name="Derks M.F."/>
            <person name="Anvar S.Y."/>
            <person name="Agamennone V."/>
            <person name="Suring W."/>
            <person name="Smit S."/>
            <person name="van Straalen N.M."/>
            <person name="Roelofs D."/>
        </authorList>
    </citation>
    <scope>NUCLEOTIDE SEQUENCE [LARGE SCALE GENOMIC DNA]</scope>
    <source>
        <tissue evidence="11">Mixed pool</tissue>
    </source>
</reference>
<dbReference type="Gene3D" id="3.30.160.60">
    <property type="entry name" value="Classic Zinc Finger"/>
    <property type="match status" value="2"/>
</dbReference>
<keyword evidence="12" id="KW-1185">Reference proteome</keyword>
<name>A0A1D2NGY4_ORCCI</name>
<dbReference type="Proteomes" id="UP000094527">
    <property type="component" value="Unassembled WGS sequence"/>
</dbReference>
<dbReference type="AlphaFoldDB" id="A0A1D2NGY4"/>
<dbReference type="GO" id="GO:0008270">
    <property type="term" value="F:zinc ion binding"/>
    <property type="evidence" value="ECO:0007669"/>
    <property type="project" value="UniProtKB-KW"/>
</dbReference>
<keyword evidence="3" id="KW-0677">Repeat</keyword>
<evidence type="ECO:0000256" key="6">
    <source>
        <dbReference type="ARBA" id="ARBA00023163"/>
    </source>
</evidence>